<accession>K0YI96</accession>
<evidence type="ECO:0000313" key="10">
    <source>
        <dbReference type="Proteomes" id="UP000006069"/>
    </source>
</evidence>
<keyword evidence="7" id="KW-0456">Lyase</keyword>
<evidence type="ECO:0000256" key="3">
    <source>
        <dbReference type="ARBA" id="ARBA00022763"/>
    </source>
</evidence>
<keyword evidence="5" id="KW-0190">Covalent protein-DNA linkage</keyword>
<dbReference type="EC" id="3.4.-.-" evidence="8"/>
<dbReference type="Proteomes" id="UP000006069">
    <property type="component" value="Unassembled WGS sequence"/>
</dbReference>
<evidence type="ECO:0000256" key="8">
    <source>
        <dbReference type="RuleBase" id="RU364100"/>
    </source>
</evidence>
<sequence>MCKRFTMLTWDETMSVVRSLEAHAPLNPVPDWPARRIDAFPDAEVSVIVGGGCAQSCRACPFPCGSGPRHSDQGPHAANGNLQPPLCGTLNVRPLRWGYPMPSDGKLVFNTRLERAPFSALWSDSFEKRRCIVPVMAFYESSSSEYALNPTGRKVKQTYRFGCGKPAGESSEENLEAAATEHESSVETRPLLLGGIWQDDRFSIATTEPNEAVRPVHDRMPLALSMQGALAWLAGDAAAEQLASSDMKSTALYPAVPEQEQLTLF</sequence>
<protein>
    <recommendedName>
        <fullName evidence="8">Abasic site processing protein</fullName>
        <ecNumber evidence="8">3.4.-.-</ecNumber>
    </recommendedName>
</protein>
<evidence type="ECO:0000256" key="2">
    <source>
        <dbReference type="ARBA" id="ARBA00022670"/>
    </source>
</evidence>
<organism evidence="9 10">
    <name type="scientific">Slackia piriformis YIT 12062</name>
    <dbReference type="NCBI Taxonomy" id="742818"/>
    <lineage>
        <taxon>Bacteria</taxon>
        <taxon>Bacillati</taxon>
        <taxon>Actinomycetota</taxon>
        <taxon>Coriobacteriia</taxon>
        <taxon>Eggerthellales</taxon>
        <taxon>Eggerthellaceae</taxon>
        <taxon>Slackia</taxon>
    </lineage>
</organism>
<dbReference type="GO" id="GO:0008233">
    <property type="term" value="F:peptidase activity"/>
    <property type="evidence" value="ECO:0007669"/>
    <property type="project" value="UniProtKB-KW"/>
</dbReference>
<dbReference type="GO" id="GO:0006508">
    <property type="term" value="P:proteolysis"/>
    <property type="evidence" value="ECO:0007669"/>
    <property type="project" value="UniProtKB-KW"/>
</dbReference>
<keyword evidence="3" id="KW-0227">DNA damage</keyword>
<evidence type="ECO:0000256" key="4">
    <source>
        <dbReference type="ARBA" id="ARBA00022801"/>
    </source>
</evidence>
<reference evidence="9 10" key="1">
    <citation type="submission" date="2012-08" db="EMBL/GenBank/DDBJ databases">
        <title>The Genome Sequence of Slackia piriformis YIT 12062.</title>
        <authorList>
            <consortium name="The Broad Institute Genome Sequencing Platform"/>
            <person name="Earl A."/>
            <person name="Ward D."/>
            <person name="Feldgarden M."/>
            <person name="Gevers D."/>
            <person name="Morotomi M."/>
            <person name="Walker B."/>
            <person name="Young S.K."/>
            <person name="Zeng Q."/>
            <person name="Gargeya S."/>
            <person name="Fitzgerald M."/>
            <person name="Haas B."/>
            <person name="Abouelleil A."/>
            <person name="Alvarado L."/>
            <person name="Arachchi H.M."/>
            <person name="Berlin A.M."/>
            <person name="Chapman S.B."/>
            <person name="Goldberg J."/>
            <person name="Griggs A."/>
            <person name="Gujja S."/>
            <person name="Hansen M."/>
            <person name="Howarth C."/>
            <person name="Imamovic A."/>
            <person name="Larimer J."/>
            <person name="McCowen C."/>
            <person name="Montmayeur A."/>
            <person name="Murphy C."/>
            <person name="Neiman D."/>
            <person name="Pearson M."/>
            <person name="Priest M."/>
            <person name="Roberts A."/>
            <person name="Saif S."/>
            <person name="Shea T."/>
            <person name="Sisk P."/>
            <person name="Sykes S."/>
            <person name="Wortman J."/>
            <person name="Nusbaum C."/>
            <person name="Birren B."/>
        </authorList>
    </citation>
    <scope>NUCLEOTIDE SEQUENCE [LARGE SCALE GENOMIC DNA]</scope>
    <source>
        <strain evidence="9 10">YIT 12062</strain>
    </source>
</reference>
<dbReference type="InterPro" id="IPR003738">
    <property type="entry name" value="SRAP"/>
</dbReference>
<keyword evidence="6" id="KW-0238">DNA-binding</keyword>
<evidence type="ECO:0000256" key="7">
    <source>
        <dbReference type="ARBA" id="ARBA00023239"/>
    </source>
</evidence>
<dbReference type="SUPFAM" id="SSF143081">
    <property type="entry name" value="BB1717-like"/>
    <property type="match status" value="1"/>
</dbReference>
<dbReference type="InParanoid" id="K0YI96"/>
<evidence type="ECO:0000256" key="6">
    <source>
        <dbReference type="ARBA" id="ARBA00023125"/>
    </source>
</evidence>
<keyword evidence="2 8" id="KW-0645">Protease</keyword>
<dbReference type="GO" id="GO:0016829">
    <property type="term" value="F:lyase activity"/>
    <property type="evidence" value="ECO:0007669"/>
    <property type="project" value="UniProtKB-KW"/>
</dbReference>
<dbReference type="EMBL" id="ADMD01000009">
    <property type="protein sequence ID" value="EJZ83277.1"/>
    <property type="molecule type" value="Genomic_DNA"/>
</dbReference>
<dbReference type="AlphaFoldDB" id="K0YI96"/>
<dbReference type="GO" id="GO:0106300">
    <property type="term" value="P:protein-DNA covalent cross-linking repair"/>
    <property type="evidence" value="ECO:0007669"/>
    <property type="project" value="InterPro"/>
</dbReference>
<dbReference type="Gene3D" id="3.90.1680.10">
    <property type="entry name" value="SOS response associated peptidase-like"/>
    <property type="match status" value="1"/>
</dbReference>
<proteinExistence type="inferred from homology"/>
<dbReference type="Pfam" id="PF02586">
    <property type="entry name" value="SRAP"/>
    <property type="match status" value="1"/>
</dbReference>
<dbReference type="PANTHER" id="PTHR13604">
    <property type="entry name" value="DC12-RELATED"/>
    <property type="match status" value="1"/>
</dbReference>
<name>K0YI96_9ACTN</name>
<comment type="similarity">
    <text evidence="1 8">Belongs to the SOS response-associated peptidase family.</text>
</comment>
<evidence type="ECO:0000256" key="1">
    <source>
        <dbReference type="ARBA" id="ARBA00008136"/>
    </source>
</evidence>
<evidence type="ECO:0000313" key="9">
    <source>
        <dbReference type="EMBL" id="EJZ83277.1"/>
    </source>
</evidence>
<dbReference type="PATRIC" id="fig|742818.3.peg.1899"/>
<dbReference type="HOGENOM" id="CLU_091702_0_0_11"/>
<keyword evidence="4 8" id="KW-0378">Hydrolase</keyword>
<comment type="caution">
    <text evidence="9">The sequence shown here is derived from an EMBL/GenBank/DDBJ whole genome shotgun (WGS) entry which is preliminary data.</text>
</comment>
<evidence type="ECO:0000256" key="5">
    <source>
        <dbReference type="ARBA" id="ARBA00023124"/>
    </source>
</evidence>
<dbReference type="InterPro" id="IPR036590">
    <property type="entry name" value="SRAP-like"/>
</dbReference>
<dbReference type="PANTHER" id="PTHR13604:SF0">
    <property type="entry name" value="ABASIC SITE PROCESSING PROTEIN HMCES"/>
    <property type="match status" value="1"/>
</dbReference>
<gene>
    <name evidence="9" type="ORF">HMPREF9451_01796</name>
</gene>
<dbReference type="eggNOG" id="COG2135">
    <property type="taxonomic scope" value="Bacteria"/>
</dbReference>
<dbReference type="GO" id="GO:0003697">
    <property type="term" value="F:single-stranded DNA binding"/>
    <property type="evidence" value="ECO:0007669"/>
    <property type="project" value="InterPro"/>
</dbReference>
<keyword evidence="10" id="KW-1185">Reference proteome</keyword>